<sequence length="280" mass="30062">MARLKHSLISGTTLSQLVIVANEKGGQGKSLIALAVADHAYLHGARLGIAQVDAQYRLAHALGRNVLTIAPVAKDARRDPAAEARSFTPLYGLIEKAAGRGASVLIDTGANQATRLAHWSGLVDLAEDLTLWKVAITLIVPYVAEAEGMRQAAQTATLLRDRIPQGRLVLVENERDGSFAQLHPASDAASVHRTMIAPLKAQATTLRMPSIEAGSWRPFEAARCRFVQVAQMPVEKVMTVTGLPRPEAKIVRGDVAGWTATVFDELDHVLPWSKRGGAHG</sequence>
<dbReference type="Gene3D" id="3.40.50.300">
    <property type="entry name" value="P-loop containing nucleotide triphosphate hydrolases"/>
    <property type="match status" value="1"/>
</dbReference>
<keyword evidence="2" id="KW-1185">Reference proteome</keyword>
<dbReference type="EMBL" id="JBHSLW010000001">
    <property type="protein sequence ID" value="MFC5417978.1"/>
    <property type="molecule type" value="Genomic_DNA"/>
</dbReference>
<dbReference type="SUPFAM" id="SSF52540">
    <property type="entry name" value="P-loop containing nucleoside triphosphate hydrolases"/>
    <property type="match status" value="1"/>
</dbReference>
<evidence type="ECO:0000313" key="1">
    <source>
        <dbReference type="EMBL" id="MFC5417978.1"/>
    </source>
</evidence>
<dbReference type="RefSeq" id="WP_377794940.1">
    <property type="nucleotide sequence ID" value="NZ_JBHSLW010000001.1"/>
</dbReference>
<accession>A0ABW0ILH2</accession>
<reference evidence="2" key="1">
    <citation type="journal article" date="2019" name="Int. J. Syst. Evol. Microbiol.">
        <title>The Global Catalogue of Microorganisms (GCM) 10K type strain sequencing project: providing services to taxonomists for standard genome sequencing and annotation.</title>
        <authorList>
            <consortium name="The Broad Institute Genomics Platform"/>
            <consortium name="The Broad Institute Genome Sequencing Center for Infectious Disease"/>
            <person name="Wu L."/>
            <person name="Ma J."/>
        </authorList>
    </citation>
    <scope>NUCLEOTIDE SEQUENCE [LARGE SCALE GENOMIC DNA]</scope>
    <source>
        <strain evidence="2">NCAIM B.01391</strain>
    </source>
</reference>
<organism evidence="1 2">
    <name type="scientific">Bosea eneae</name>
    <dbReference type="NCBI Taxonomy" id="151454"/>
    <lineage>
        <taxon>Bacteria</taxon>
        <taxon>Pseudomonadati</taxon>
        <taxon>Pseudomonadota</taxon>
        <taxon>Alphaproteobacteria</taxon>
        <taxon>Hyphomicrobiales</taxon>
        <taxon>Boseaceae</taxon>
        <taxon>Bosea</taxon>
    </lineage>
</organism>
<comment type="caution">
    <text evidence="1">The sequence shown here is derived from an EMBL/GenBank/DDBJ whole genome shotgun (WGS) entry which is preliminary data.</text>
</comment>
<dbReference type="InterPro" id="IPR027417">
    <property type="entry name" value="P-loop_NTPase"/>
</dbReference>
<proteinExistence type="predicted"/>
<dbReference type="Proteomes" id="UP001596053">
    <property type="component" value="Unassembled WGS sequence"/>
</dbReference>
<dbReference type="Pfam" id="PF09140">
    <property type="entry name" value="MipZ"/>
    <property type="match status" value="1"/>
</dbReference>
<gene>
    <name evidence="1" type="ORF">ACFPOB_00180</name>
</gene>
<name>A0ABW0ILH2_9HYPH</name>
<evidence type="ECO:0000313" key="2">
    <source>
        <dbReference type="Proteomes" id="UP001596053"/>
    </source>
</evidence>
<protein>
    <submittedName>
        <fullName evidence="1">Division plane positioning ATPase MipZ</fullName>
    </submittedName>
</protein>
<dbReference type="InterPro" id="IPR015223">
    <property type="entry name" value="MipZ"/>
</dbReference>